<protein>
    <submittedName>
        <fullName evidence="4">Glycine/D-amino acid oxidase-like deaminating enzyme</fullName>
    </submittedName>
</protein>
<dbReference type="PANTHER" id="PTHR13847:SF281">
    <property type="entry name" value="FAD DEPENDENT OXIDOREDUCTASE DOMAIN-CONTAINING PROTEIN"/>
    <property type="match status" value="1"/>
</dbReference>
<feature type="domain" description="FAD dependent oxidoreductase" evidence="3">
    <location>
        <begin position="85"/>
        <end position="444"/>
    </location>
</feature>
<dbReference type="Gene3D" id="3.30.9.10">
    <property type="entry name" value="D-Amino Acid Oxidase, subunit A, domain 2"/>
    <property type="match status" value="1"/>
</dbReference>
<dbReference type="EMBL" id="JACHHQ010000001">
    <property type="protein sequence ID" value="MBB5198302.1"/>
    <property type="molecule type" value="Genomic_DNA"/>
</dbReference>
<organism evidence="4 5">
    <name type="scientific">Glaciimonas immobilis</name>
    <dbReference type="NCBI Taxonomy" id="728004"/>
    <lineage>
        <taxon>Bacteria</taxon>
        <taxon>Pseudomonadati</taxon>
        <taxon>Pseudomonadota</taxon>
        <taxon>Betaproteobacteria</taxon>
        <taxon>Burkholderiales</taxon>
        <taxon>Oxalobacteraceae</taxon>
        <taxon>Glaciimonas</taxon>
    </lineage>
</organism>
<evidence type="ECO:0000313" key="4">
    <source>
        <dbReference type="EMBL" id="MBB5198302.1"/>
    </source>
</evidence>
<comment type="caution">
    <text evidence="4">The sequence shown here is derived from an EMBL/GenBank/DDBJ whole genome shotgun (WGS) entry which is preliminary data.</text>
</comment>
<dbReference type="Gene3D" id="3.50.50.60">
    <property type="entry name" value="FAD/NAD(P)-binding domain"/>
    <property type="match status" value="1"/>
</dbReference>
<dbReference type="GO" id="GO:0016491">
    <property type="term" value="F:oxidoreductase activity"/>
    <property type="evidence" value="ECO:0007669"/>
    <property type="project" value="UniProtKB-KW"/>
</dbReference>
<sequence>MSSSPAPFVPHQGGILDTGVDTTVKPKAADAGTSTTPQKSYDPTYDPLKASDPAEGQEYAPTYWIGTAGEPPPDDGPITHDIDVDVAIIGSGFTGLTCAIFLAQEHGIKATVLEANRVSWGCSTRNGGQAQCNAGRLKRSQWLQRYGLDTALKLHEEMCDAMETFKGLIRDIDCDPQPGGHLYIAHRSKVMPALEKEAKLLREVFNYDARIVDTDTVKREFVDDKEAMGAMHEPEGIGIHAGKLAFGYLKKARALGAKVHPSSPVLGWVTRNGVHYLRTPGGIVRARAVAVATGGYTLQGLHPKLKNRLLPILSNSIVTRPLSAAEIDACNFRTTQILTDTRILRHYYRLMPDNRVQLGSRSAITGADAPQQKYKNLLISNLHRKFPALTGIEIDYSWWGWVDVSHDMMPRIVQPNPKETIYYAIGYGGNGVMYSAQAGRRMAEQIAGKKVSALPIFNSELPFPNVMEKLESQAFAPFRRLGQSILYRWYYLKDEVL</sequence>
<dbReference type="Proteomes" id="UP000571084">
    <property type="component" value="Unassembled WGS sequence"/>
</dbReference>
<dbReference type="AlphaFoldDB" id="A0A840RMI5"/>
<feature type="region of interest" description="Disordered" evidence="2">
    <location>
        <begin position="1"/>
        <end position="53"/>
    </location>
</feature>
<dbReference type="SUPFAM" id="SSF51905">
    <property type="entry name" value="FAD/NAD(P)-binding domain"/>
    <property type="match status" value="1"/>
</dbReference>
<evidence type="ECO:0000259" key="3">
    <source>
        <dbReference type="Pfam" id="PF01266"/>
    </source>
</evidence>
<dbReference type="GO" id="GO:0005737">
    <property type="term" value="C:cytoplasm"/>
    <property type="evidence" value="ECO:0007669"/>
    <property type="project" value="TreeGrafter"/>
</dbReference>
<evidence type="ECO:0000256" key="1">
    <source>
        <dbReference type="ARBA" id="ARBA00023002"/>
    </source>
</evidence>
<accession>A0A840RMI5</accession>
<dbReference type="PANTHER" id="PTHR13847">
    <property type="entry name" value="SARCOSINE DEHYDROGENASE-RELATED"/>
    <property type="match status" value="1"/>
</dbReference>
<dbReference type="InterPro" id="IPR006076">
    <property type="entry name" value="FAD-dep_OxRdtase"/>
</dbReference>
<evidence type="ECO:0000313" key="5">
    <source>
        <dbReference type="Proteomes" id="UP000571084"/>
    </source>
</evidence>
<proteinExistence type="predicted"/>
<name>A0A840RMI5_9BURK</name>
<dbReference type="RefSeq" id="WP_168052215.1">
    <property type="nucleotide sequence ID" value="NZ_JAAOZT010000002.1"/>
</dbReference>
<reference evidence="4 5" key="1">
    <citation type="submission" date="2020-08" db="EMBL/GenBank/DDBJ databases">
        <title>Genomic Encyclopedia of Type Strains, Phase IV (KMG-IV): sequencing the most valuable type-strain genomes for metagenomic binning, comparative biology and taxonomic classification.</title>
        <authorList>
            <person name="Goeker M."/>
        </authorList>
    </citation>
    <scope>NUCLEOTIDE SEQUENCE [LARGE SCALE GENOMIC DNA]</scope>
    <source>
        <strain evidence="4 5">DSM 23240</strain>
    </source>
</reference>
<gene>
    <name evidence="4" type="ORF">HNR39_000112</name>
</gene>
<keyword evidence="5" id="KW-1185">Reference proteome</keyword>
<feature type="compositionally biased region" description="Polar residues" evidence="2">
    <location>
        <begin position="32"/>
        <end position="41"/>
    </location>
</feature>
<dbReference type="InterPro" id="IPR036188">
    <property type="entry name" value="FAD/NAD-bd_sf"/>
</dbReference>
<evidence type="ECO:0000256" key="2">
    <source>
        <dbReference type="SAM" id="MobiDB-lite"/>
    </source>
</evidence>
<dbReference type="Pfam" id="PF01266">
    <property type="entry name" value="DAO"/>
    <property type="match status" value="1"/>
</dbReference>
<keyword evidence="1" id="KW-0560">Oxidoreductase</keyword>